<evidence type="ECO:0000313" key="2">
    <source>
        <dbReference type="Proteomes" id="UP000603200"/>
    </source>
</evidence>
<name>A0ABQ4A006_9ACTN</name>
<gene>
    <name evidence="1" type="ORF">Ahu01nite_073020</name>
</gene>
<reference evidence="1 2" key="1">
    <citation type="submission" date="2021-01" db="EMBL/GenBank/DDBJ databases">
        <title>Whole genome shotgun sequence of Actinoplanes humidus NBRC 14915.</title>
        <authorList>
            <person name="Komaki H."/>
            <person name="Tamura T."/>
        </authorList>
    </citation>
    <scope>NUCLEOTIDE SEQUENCE [LARGE SCALE GENOMIC DNA]</scope>
    <source>
        <strain evidence="1 2">NBRC 14915</strain>
    </source>
</reference>
<comment type="caution">
    <text evidence="1">The sequence shown here is derived from an EMBL/GenBank/DDBJ whole genome shotgun (WGS) entry which is preliminary data.</text>
</comment>
<proteinExistence type="predicted"/>
<protein>
    <submittedName>
        <fullName evidence="1">Uncharacterized protein</fullName>
    </submittedName>
</protein>
<accession>A0ABQ4A006</accession>
<sequence>MRERAAEASEVVDRGCDSYVGHAVDWRCHRALCGHPALRAELDASDADRHPESAHPVLSDQVAFPDPAASTFEAMTDGWGRSQHRLQLEKSSLVVLNRSHRGRGTAGLEGLLNLKARLEAVRAEWRPAATRPSCLHQLFRGPSRRAVAL</sequence>
<dbReference type="Proteomes" id="UP000603200">
    <property type="component" value="Unassembled WGS sequence"/>
</dbReference>
<organism evidence="1 2">
    <name type="scientific">Winogradskya humida</name>
    <dbReference type="NCBI Taxonomy" id="113566"/>
    <lineage>
        <taxon>Bacteria</taxon>
        <taxon>Bacillati</taxon>
        <taxon>Actinomycetota</taxon>
        <taxon>Actinomycetes</taxon>
        <taxon>Micromonosporales</taxon>
        <taxon>Micromonosporaceae</taxon>
        <taxon>Winogradskya</taxon>
    </lineage>
</organism>
<dbReference type="EMBL" id="BOMN01000105">
    <property type="protein sequence ID" value="GIE24200.1"/>
    <property type="molecule type" value="Genomic_DNA"/>
</dbReference>
<evidence type="ECO:0000313" key="1">
    <source>
        <dbReference type="EMBL" id="GIE24200.1"/>
    </source>
</evidence>
<keyword evidence="2" id="KW-1185">Reference proteome</keyword>